<dbReference type="PANTHER" id="PTHR24031">
    <property type="entry name" value="RNA HELICASE"/>
    <property type="match status" value="1"/>
</dbReference>
<evidence type="ECO:0000313" key="8">
    <source>
        <dbReference type="Proteomes" id="UP001390963"/>
    </source>
</evidence>
<evidence type="ECO:0000313" key="6">
    <source>
        <dbReference type="EMBL" id="MEM0573331.1"/>
    </source>
</evidence>
<dbReference type="Gene3D" id="3.40.50.300">
    <property type="entry name" value="P-loop containing nucleotide triphosphate hydrolases"/>
    <property type="match status" value="1"/>
</dbReference>
<comment type="caution">
    <text evidence="5">The sequence shown here is derived from an EMBL/GenBank/DDBJ whole genome shotgun (WGS) entry which is preliminary data.</text>
</comment>
<protein>
    <submittedName>
        <fullName evidence="5">DEAD/DEAH box helicase</fullName>
    </submittedName>
</protein>
<reference evidence="5 8" key="1">
    <citation type="submission" date="2024-01" db="EMBL/GenBank/DDBJ databases">
        <title>Aequorivita flavus sp. nov., isolated from deep-sea sediment.</title>
        <authorList>
            <person name="Chen X."/>
        </authorList>
    </citation>
    <scope>NUCLEOTIDE SEQUENCE</scope>
    <source>
        <strain evidence="5">MCCC 1A16923</strain>
        <strain evidence="6 8">MCCC 1A16935</strain>
    </source>
</reference>
<dbReference type="InterPro" id="IPR027417">
    <property type="entry name" value="P-loop_NTPase"/>
</dbReference>
<sequence>MPFKKLHADIKEKLEQLEITTPTPFQSASIPVIKSGANVYCMAPESSGKTTTLIITTLQKLKCRAIGNAPRAVILVENKDLAMQLYDQFLMYTKHSSLRVYVGYEELHVDVQKSEIAMGIDILISTPKSMNKLFLMNGVSIADLKLFSIDDAEFLTQKSAYAAIMSITQSIQKCQYVLYAEKMHPMLKRFENYFMEYSKKVSIS</sequence>
<evidence type="ECO:0000256" key="2">
    <source>
        <dbReference type="ARBA" id="ARBA00022801"/>
    </source>
</evidence>
<evidence type="ECO:0000256" key="1">
    <source>
        <dbReference type="ARBA" id="ARBA00022741"/>
    </source>
</evidence>
<dbReference type="InterPro" id="IPR011545">
    <property type="entry name" value="DEAD/DEAH_box_helicase_dom"/>
</dbReference>
<dbReference type="RefSeq" id="WP_342686373.1">
    <property type="nucleotide sequence ID" value="NZ_JAZBJM010000001.1"/>
</dbReference>
<dbReference type="Proteomes" id="UP001388259">
    <property type="component" value="Unassembled WGS sequence"/>
</dbReference>
<dbReference type="GO" id="GO:0005524">
    <property type="term" value="F:ATP binding"/>
    <property type="evidence" value="ECO:0007669"/>
    <property type="project" value="UniProtKB-KW"/>
</dbReference>
<accession>A0AB35YTK5</accession>
<evidence type="ECO:0000259" key="4">
    <source>
        <dbReference type="PROSITE" id="PS51192"/>
    </source>
</evidence>
<keyword evidence="1" id="KW-0547">Nucleotide-binding</keyword>
<dbReference type="InterPro" id="IPR014001">
    <property type="entry name" value="Helicase_ATP-bd"/>
</dbReference>
<proteinExistence type="predicted"/>
<dbReference type="EMBL" id="JAZBJM010000001">
    <property type="protein sequence ID" value="MEM0516807.1"/>
    <property type="molecule type" value="Genomic_DNA"/>
</dbReference>
<name>A0AB35YTK5_9FLAO</name>
<organism evidence="5 7">
    <name type="scientific">Aequorivita flava</name>
    <dbReference type="NCBI Taxonomy" id="3114371"/>
    <lineage>
        <taxon>Bacteria</taxon>
        <taxon>Pseudomonadati</taxon>
        <taxon>Bacteroidota</taxon>
        <taxon>Flavobacteriia</taxon>
        <taxon>Flavobacteriales</taxon>
        <taxon>Flavobacteriaceae</taxon>
        <taxon>Aequorivita</taxon>
    </lineage>
</organism>
<keyword evidence="2" id="KW-0378">Hydrolase</keyword>
<keyword evidence="8" id="KW-1185">Reference proteome</keyword>
<dbReference type="SMART" id="SM00487">
    <property type="entry name" value="DEXDc"/>
    <property type="match status" value="1"/>
</dbReference>
<evidence type="ECO:0000313" key="5">
    <source>
        <dbReference type="EMBL" id="MEM0516807.1"/>
    </source>
</evidence>
<dbReference type="GO" id="GO:0003676">
    <property type="term" value="F:nucleic acid binding"/>
    <property type="evidence" value="ECO:0007669"/>
    <property type="project" value="InterPro"/>
</dbReference>
<dbReference type="EMBL" id="JBANCF010000004">
    <property type="protein sequence ID" value="MEM0573331.1"/>
    <property type="molecule type" value="Genomic_DNA"/>
</dbReference>
<dbReference type="GO" id="GO:0016787">
    <property type="term" value="F:hydrolase activity"/>
    <property type="evidence" value="ECO:0007669"/>
    <property type="project" value="UniProtKB-KW"/>
</dbReference>
<dbReference type="PROSITE" id="PS51192">
    <property type="entry name" value="HELICASE_ATP_BIND_1"/>
    <property type="match status" value="1"/>
</dbReference>
<keyword evidence="3" id="KW-0067">ATP-binding</keyword>
<dbReference type="Proteomes" id="UP001390963">
    <property type="component" value="Unassembled WGS sequence"/>
</dbReference>
<feature type="domain" description="Helicase ATP-binding" evidence="4">
    <location>
        <begin position="30"/>
        <end position="187"/>
    </location>
</feature>
<evidence type="ECO:0000313" key="7">
    <source>
        <dbReference type="Proteomes" id="UP001388259"/>
    </source>
</evidence>
<dbReference type="Pfam" id="PF00270">
    <property type="entry name" value="DEAD"/>
    <property type="match status" value="1"/>
</dbReference>
<evidence type="ECO:0000256" key="3">
    <source>
        <dbReference type="ARBA" id="ARBA00022840"/>
    </source>
</evidence>
<dbReference type="GO" id="GO:0004386">
    <property type="term" value="F:helicase activity"/>
    <property type="evidence" value="ECO:0007669"/>
    <property type="project" value="UniProtKB-KW"/>
</dbReference>
<keyword evidence="5" id="KW-0347">Helicase</keyword>
<dbReference type="SUPFAM" id="SSF52540">
    <property type="entry name" value="P-loop containing nucleoside triphosphate hydrolases"/>
    <property type="match status" value="1"/>
</dbReference>
<gene>
    <name evidence="6" type="ORF">VZD24_07380</name>
    <name evidence="5" type="ORF">VZD85_00460</name>
</gene>
<dbReference type="AlphaFoldDB" id="A0AB35YTK5"/>